<sequence length="66" mass="6865">MSSAEKSSIRSVVTVVVLGTICWVGAGVVALAADASSKVIWTCVVGSLLGVTGIRYSVRRNRRSAL</sequence>
<dbReference type="InterPro" id="IPR019681">
    <property type="entry name" value="DUF2530"/>
</dbReference>
<keyword evidence="1" id="KW-0812">Transmembrane</keyword>
<keyword evidence="1" id="KW-0472">Membrane</keyword>
<keyword evidence="1" id="KW-1133">Transmembrane helix</keyword>
<dbReference type="Pfam" id="PF10745">
    <property type="entry name" value="DUF2530"/>
    <property type="match status" value="1"/>
</dbReference>
<evidence type="ECO:0000256" key="1">
    <source>
        <dbReference type="SAM" id="Phobius"/>
    </source>
</evidence>
<name>A0A6J6G9G4_9ZZZZ</name>
<dbReference type="AlphaFoldDB" id="A0A6J6G9G4"/>
<proteinExistence type="predicted"/>
<feature type="transmembrane region" description="Helical" evidence="1">
    <location>
        <begin position="39"/>
        <end position="58"/>
    </location>
</feature>
<accession>A0A6J6G9G4</accession>
<organism evidence="2">
    <name type="scientific">freshwater metagenome</name>
    <dbReference type="NCBI Taxonomy" id="449393"/>
    <lineage>
        <taxon>unclassified sequences</taxon>
        <taxon>metagenomes</taxon>
        <taxon>ecological metagenomes</taxon>
    </lineage>
</organism>
<protein>
    <submittedName>
        <fullName evidence="2">Unannotated protein</fullName>
    </submittedName>
</protein>
<gene>
    <name evidence="2" type="ORF">UFOPK1807_00648</name>
</gene>
<evidence type="ECO:0000313" key="2">
    <source>
        <dbReference type="EMBL" id="CAB4597807.1"/>
    </source>
</evidence>
<reference evidence="2" key="1">
    <citation type="submission" date="2020-05" db="EMBL/GenBank/DDBJ databases">
        <authorList>
            <person name="Chiriac C."/>
            <person name="Salcher M."/>
            <person name="Ghai R."/>
            <person name="Kavagutti S V."/>
        </authorList>
    </citation>
    <scope>NUCLEOTIDE SEQUENCE</scope>
</reference>
<feature type="transmembrane region" description="Helical" evidence="1">
    <location>
        <begin position="12"/>
        <end position="33"/>
    </location>
</feature>
<dbReference type="EMBL" id="CAEZUI010000072">
    <property type="protein sequence ID" value="CAB4597807.1"/>
    <property type="molecule type" value="Genomic_DNA"/>
</dbReference>